<dbReference type="AlphaFoldDB" id="A0A8H9DCH7"/>
<proteinExistence type="predicted"/>
<evidence type="ECO:0000313" key="3">
    <source>
        <dbReference type="Proteomes" id="UP000601736"/>
    </source>
</evidence>
<reference evidence="2" key="1">
    <citation type="submission" date="2021-02" db="EMBL/GenBank/DDBJ databases">
        <authorList>
            <person name="Han P."/>
        </authorList>
    </citation>
    <scope>NUCLEOTIDE SEQUENCE</scope>
    <source>
        <strain evidence="2">Nitrosomonas nitrosa 18-3D</strain>
    </source>
</reference>
<feature type="region of interest" description="Disordered" evidence="1">
    <location>
        <begin position="1"/>
        <end position="24"/>
    </location>
</feature>
<dbReference type="EMBL" id="CAJNAP010000054">
    <property type="protein sequence ID" value="CAE6517252.1"/>
    <property type="molecule type" value="Genomic_DNA"/>
</dbReference>
<name>A0A8H9DCH7_9PROT</name>
<accession>A0A8H9DCH7</accession>
<gene>
    <name evidence="2" type="ORF">NMYAN_80017</name>
</gene>
<sequence length="51" mass="5749">MPAGGKASDALDEIDRRSNDYAGPDELNSFYLRQFTQTGVDWIEHYRAVGD</sequence>
<dbReference type="Proteomes" id="UP000601736">
    <property type="component" value="Unassembled WGS sequence"/>
</dbReference>
<comment type="caution">
    <text evidence="2">The sequence shown here is derived from an EMBL/GenBank/DDBJ whole genome shotgun (WGS) entry which is preliminary data.</text>
</comment>
<evidence type="ECO:0000313" key="2">
    <source>
        <dbReference type="EMBL" id="CAE6517252.1"/>
    </source>
</evidence>
<organism evidence="2 3">
    <name type="scientific">Nitrosomonas nitrosa</name>
    <dbReference type="NCBI Taxonomy" id="52442"/>
    <lineage>
        <taxon>Bacteria</taxon>
        <taxon>Pseudomonadati</taxon>
        <taxon>Pseudomonadota</taxon>
        <taxon>Betaproteobacteria</taxon>
        <taxon>Nitrosomonadales</taxon>
        <taxon>Nitrosomonadaceae</taxon>
        <taxon>Nitrosomonas</taxon>
    </lineage>
</organism>
<protein>
    <submittedName>
        <fullName evidence="2">Uncharacterized protein</fullName>
    </submittedName>
</protein>
<evidence type="ECO:0000256" key="1">
    <source>
        <dbReference type="SAM" id="MobiDB-lite"/>
    </source>
</evidence>